<dbReference type="KEGG" id="lab:LA76x_3987"/>
<name>A0A0S2FF02_LYSAN</name>
<accession>A0A0S2FF02</accession>
<organism evidence="2 3">
    <name type="scientific">Lysobacter antibioticus</name>
    <dbReference type="NCBI Taxonomy" id="84531"/>
    <lineage>
        <taxon>Bacteria</taxon>
        <taxon>Pseudomonadati</taxon>
        <taxon>Pseudomonadota</taxon>
        <taxon>Gammaproteobacteria</taxon>
        <taxon>Lysobacterales</taxon>
        <taxon>Lysobacteraceae</taxon>
        <taxon>Lysobacter</taxon>
    </lineage>
</organism>
<keyword evidence="1" id="KW-1133">Transmembrane helix</keyword>
<reference evidence="2 3" key="1">
    <citation type="journal article" date="2015" name="BMC Genomics">
        <title>Comparative genomics and metabolic profiling of the genus Lysobacter.</title>
        <authorList>
            <person name="de Bruijn I."/>
            <person name="Cheng X."/>
            <person name="de Jager V."/>
            <person name="Exposito R.G."/>
            <person name="Watrous J."/>
            <person name="Patel N."/>
            <person name="Postma J."/>
            <person name="Dorrestein P.C."/>
            <person name="Kobayashi D."/>
            <person name="Raaijmakers J.M."/>
        </authorList>
    </citation>
    <scope>NUCLEOTIDE SEQUENCE [LARGE SCALE GENOMIC DNA]</scope>
    <source>
        <strain evidence="2 3">76</strain>
    </source>
</reference>
<gene>
    <name evidence="2" type="ORF">LA76x_3987</name>
</gene>
<feature type="transmembrane region" description="Helical" evidence="1">
    <location>
        <begin position="52"/>
        <end position="69"/>
    </location>
</feature>
<dbReference type="EMBL" id="CP011129">
    <property type="protein sequence ID" value="ALN82103.1"/>
    <property type="molecule type" value="Genomic_DNA"/>
</dbReference>
<sequence>MTVARPTEQRSPASADRRERRITPFSWLLLLLGTFGFAAFWVLFSVAYDHQFSWMAVFGALDIAWMLRLGGWRPGPRRAALGLAATVVIVVVANWGIASSQVGAMLGLDPLEAATKLGPHFAWTLIQLANTGTDLAWLAAAAVAAVVASR</sequence>
<dbReference type="eggNOG" id="ENOG5031E0A">
    <property type="taxonomic scope" value="Bacteria"/>
</dbReference>
<proteinExistence type="predicted"/>
<dbReference type="PATRIC" id="fig|84531.8.peg.3994"/>
<keyword evidence="1 2" id="KW-0812">Transmembrane</keyword>
<evidence type="ECO:0000313" key="2">
    <source>
        <dbReference type="EMBL" id="ALN82103.1"/>
    </source>
</evidence>
<dbReference type="AlphaFoldDB" id="A0A0S2FF02"/>
<dbReference type="RefSeq" id="WP_237051682.1">
    <property type="nucleotide sequence ID" value="NZ_CP011129.1"/>
</dbReference>
<feature type="transmembrane region" description="Helical" evidence="1">
    <location>
        <begin position="121"/>
        <end position="148"/>
    </location>
</feature>
<evidence type="ECO:0000313" key="3">
    <source>
        <dbReference type="Proteomes" id="UP000060787"/>
    </source>
</evidence>
<evidence type="ECO:0000256" key="1">
    <source>
        <dbReference type="SAM" id="Phobius"/>
    </source>
</evidence>
<dbReference type="Proteomes" id="UP000060787">
    <property type="component" value="Chromosome"/>
</dbReference>
<protein>
    <submittedName>
        <fullName evidence="2">Putative transmembrane protein</fullName>
    </submittedName>
</protein>
<feature type="transmembrane region" description="Helical" evidence="1">
    <location>
        <begin position="27"/>
        <end position="46"/>
    </location>
</feature>
<feature type="transmembrane region" description="Helical" evidence="1">
    <location>
        <begin position="81"/>
        <end position="101"/>
    </location>
</feature>
<keyword evidence="3" id="KW-1185">Reference proteome</keyword>
<keyword evidence="1" id="KW-0472">Membrane</keyword>